<name>A0A8J6C9U4_DIALT</name>
<organism evidence="2 3">
    <name type="scientific">Diacronema lutheri</name>
    <name type="common">Unicellular marine alga</name>
    <name type="synonym">Monochrysis lutheri</name>
    <dbReference type="NCBI Taxonomy" id="2081491"/>
    <lineage>
        <taxon>Eukaryota</taxon>
        <taxon>Haptista</taxon>
        <taxon>Haptophyta</taxon>
        <taxon>Pavlovophyceae</taxon>
        <taxon>Pavlovales</taxon>
        <taxon>Pavlovaceae</taxon>
        <taxon>Diacronema</taxon>
    </lineage>
</organism>
<feature type="compositionally biased region" description="Basic and acidic residues" evidence="1">
    <location>
        <begin position="131"/>
        <end position="142"/>
    </location>
</feature>
<sequence length="248" mass="27701">MSFEKSRGQRGAVTFAPGSRVFHPDAVPAPARAARREVLDAKKMDILGLGRPGWHSSSSTGSRFPDRPFQRTLSAYDAPKRADFNHRAEWLDTTSREAYVGRTGKLQVSEREFLSEAHRAHPNLVRPPKQRPAEEAVHPRLEGKTRWNGSTEALSAKQLEQLAQSELTQARAARSASAGGARESLQAREARFLEERRAEKRATVQLRAAGLTLQKADAQWYNVTKDDLFEMSMQVPAKRITTWSLGSI</sequence>
<dbReference type="AlphaFoldDB" id="A0A8J6C9U4"/>
<dbReference type="OrthoDB" id="10406410at2759"/>
<accession>A0A8J6C9U4</accession>
<feature type="region of interest" description="Disordered" evidence="1">
    <location>
        <begin position="49"/>
        <end position="68"/>
    </location>
</feature>
<reference evidence="2" key="1">
    <citation type="submission" date="2021-05" db="EMBL/GenBank/DDBJ databases">
        <title>The genome of the haptophyte Pavlova lutheri (Diacronema luteri, Pavlovales) - a model for lipid biosynthesis in eukaryotic algae.</title>
        <authorList>
            <person name="Hulatt C.J."/>
            <person name="Posewitz M.C."/>
        </authorList>
    </citation>
    <scope>NUCLEOTIDE SEQUENCE</scope>
    <source>
        <strain evidence="2">NIVA-4/92</strain>
    </source>
</reference>
<dbReference type="OMA" id="QYTERHI"/>
<protein>
    <submittedName>
        <fullName evidence="2">Uncharacterized protein</fullName>
    </submittedName>
</protein>
<dbReference type="EMBL" id="JAGTXO010000037">
    <property type="protein sequence ID" value="KAG8459773.1"/>
    <property type="molecule type" value="Genomic_DNA"/>
</dbReference>
<comment type="caution">
    <text evidence="2">The sequence shown here is derived from an EMBL/GenBank/DDBJ whole genome shotgun (WGS) entry which is preliminary data.</text>
</comment>
<proteinExistence type="predicted"/>
<feature type="region of interest" description="Disordered" evidence="1">
    <location>
        <begin position="120"/>
        <end position="142"/>
    </location>
</feature>
<dbReference type="Proteomes" id="UP000751190">
    <property type="component" value="Unassembled WGS sequence"/>
</dbReference>
<evidence type="ECO:0000313" key="3">
    <source>
        <dbReference type="Proteomes" id="UP000751190"/>
    </source>
</evidence>
<evidence type="ECO:0000256" key="1">
    <source>
        <dbReference type="SAM" id="MobiDB-lite"/>
    </source>
</evidence>
<feature type="region of interest" description="Disordered" evidence="1">
    <location>
        <begin position="1"/>
        <end position="28"/>
    </location>
</feature>
<gene>
    <name evidence="2" type="ORF">KFE25_014336</name>
</gene>
<keyword evidence="3" id="KW-1185">Reference proteome</keyword>
<evidence type="ECO:0000313" key="2">
    <source>
        <dbReference type="EMBL" id="KAG8459773.1"/>
    </source>
</evidence>